<dbReference type="Pfam" id="PF00089">
    <property type="entry name" value="Trypsin"/>
    <property type="match status" value="1"/>
</dbReference>
<dbReference type="Gene3D" id="2.40.10.10">
    <property type="entry name" value="Trypsin-like serine proteases"/>
    <property type="match status" value="1"/>
</dbReference>
<evidence type="ECO:0000259" key="1">
    <source>
        <dbReference type="Pfam" id="PF00089"/>
    </source>
</evidence>
<dbReference type="GO" id="GO:0004252">
    <property type="term" value="F:serine-type endopeptidase activity"/>
    <property type="evidence" value="ECO:0007669"/>
    <property type="project" value="InterPro"/>
</dbReference>
<gene>
    <name evidence="2" type="ORF">GE061_004498</name>
</gene>
<name>A0A8S9WYV7_APOLU</name>
<feature type="domain" description="Peptidase S1" evidence="1">
    <location>
        <begin position="5"/>
        <end position="82"/>
    </location>
</feature>
<dbReference type="GO" id="GO:0006508">
    <property type="term" value="P:proteolysis"/>
    <property type="evidence" value="ECO:0007669"/>
    <property type="project" value="InterPro"/>
</dbReference>
<evidence type="ECO:0000313" key="3">
    <source>
        <dbReference type="Proteomes" id="UP000466442"/>
    </source>
</evidence>
<evidence type="ECO:0000313" key="2">
    <source>
        <dbReference type="EMBL" id="KAF6202100.1"/>
    </source>
</evidence>
<keyword evidence="3" id="KW-1185">Reference proteome</keyword>
<reference evidence="2" key="1">
    <citation type="journal article" date="2021" name="Mol. Ecol. Resour.">
        <title>Apolygus lucorum genome provides insights into omnivorousness and mesophyll feeding.</title>
        <authorList>
            <person name="Liu Y."/>
            <person name="Liu H."/>
            <person name="Wang H."/>
            <person name="Huang T."/>
            <person name="Liu B."/>
            <person name="Yang B."/>
            <person name="Yin L."/>
            <person name="Li B."/>
            <person name="Zhang Y."/>
            <person name="Zhang S."/>
            <person name="Jiang F."/>
            <person name="Zhang X."/>
            <person name="Ren Y."/>
            <person name="Wang B."/>
            <person name="Wang S."/>
            <person name="Lu Y."/>
            <person name="Wu K."/>
            <person name="Fan W."/>
            <person name="Wang G."/>
        </authorList>
    </citation>
    <scope>NUCLEOTIDE SEQUENCE</scope>
    <source>
        <strain evidence="2">12Hb</strain>
    </source>
</reference>
<dbReference type="SUPFAM" id="SSF50494">
    <property type="entry name" value="Trypsin-like serine proteases"/>
    <property type="match status" value="1"/>
</dbReference>
<protein>
    <recommendedName>
        <fullName evidence="1">Peptidase S1 domain-containing protein</fullName>
    </recommendedName>
</protein>
<dbReference type="OrthoDB" id="6604662at2759"/>
<comment type="caution">
    <text evidence="2">The sequence shown here is derived from an EMBL/GenBank/DDBJ whole genome shotgun (WGS) entry which is preliminary data.</text>
</comment>
<accession>A0A8S9WYV7</accession>
<dbReference type="InterPro" id="IPR043504">
    <property type="entry name" value="Peptidase_S1_PA_chymotrypsin"/>
</dbReference>
<proteinExistence type="predicted"/>
<organism evidence="2 3">
    <name type="scientific">Apolygus lucorum</name>
    <name type="common">Small green plant bug</name>
    <name type="synonym">Lygocoris lucorum</name>
    <dbReference type="NCBI Taxonomy" id="248454"/>
    <lineage>
        <taxon>Eukaryota</taxon>
        <taxon>Metazoa</taxon>
        <taxon>Ecdysozoa</taxon>
        <taxon>Arthropoda</taxon>
        <taxon>Hexapoda</taxon>
        <taxon>Insecta</taxon>
        <taxon>Pterygota</taxon>
        <taxon>Neoptera</taxon>
        <taxon>Paraneoptera</taxon>
        <taxon>Hemiptera</taxon>
        <taxon>Heteroptera</taxon>
        <taxon>Panheteroptera</taxon>
        <taxon>Cimicomorpha</taxon>
        <taxon>Miridae</taxon>
        <taxon>Mirini</taxon>
        <taxon>Apolygus</taxon>
    </lineage>
</organism>
<dbReference type="Proteomes" id="UP000466442">
    <property type="component" value="Linkage Group LG12"/>
</dbReference>
<sequence>MYSRKCIAVFWELIRFRNSNQEQLHYVNVTAKHGDAGCPCAMNIQQKRFICNDPMDVAHGCIGASGGLMVCNKKAVAVASHTRTINCLSFDGLKIRCREPNSVVAWVYICPILDWIRKVAKVANVPSRPTSCSAVHSRQQFMKIVISSCLWLMMRNST</sequence>
<dbReference type="AlphaFoldDB" id="A0A8S9WYV7"/>
<dbReference type="EMBL" id="WIXP02000012">
    <property type="protein sequence ID" value="KAF6202100.1"/>
    <property type="molecule type" value="Genomic_DNA"/>
</dbReference>
<dbReference type="InterPro" id="IPR001254">
    <property type="entry name" value="Trypsin_dom"/>
</dbReference>
<dbReference type="InterPro" id="IPR009003">
    <property type="entry name" value="Peptidase_S1_PA"/>
</dbReference>